<dbReference type="GO" id="GO:0003677">
    <property type="term" value="F:DNA binding"/>
    <property type="evidence" value="ECO:0007669"/>
    <property type="project" value="UniProtKB-KW"/>
</dbReference>
<dbReference type="GO" id="GO:0005634">
    <property type="term" value="C:nucleus"/>
    <property type="evidence" value="ECO:0007669"/>
    <property type="project" value="TreeGrafter"/>
</dbReference>
<evidence type="ECO:0000256" key="2">
    <source>
        <dbReference type="SAM" id="Phobius"/>
    </source>
</evidence>
<comment type="catalytic activity">
    <reaction evidence="1">
        <text>ATP-independent breakage of single-stranded DNA, followed by passage and rejoining.</text>
        <dbReference type="EC" id="5.6.2.1"/>
    </reaction>
</comment>
<dbReference type="SUPFAM" id="SSF56712">
    <property type="entry name" value="Prokaryotic type I DNA topoisomerase"/>
    <property type="match status" value="1"/>
</dbReference>
<dbReference type="AlphaFoldDB" id="F2PYM9"/>
<comment type="similarity">
    <text evidence="1">Belongs to the type IA topoisomerase family.</text>
</comment>
<dbReference type="VEuPathDB" id="FungiDB:TEQG_05869"/>
<dbReference type="InterPro" id="IPR023405">
    <property type="entry name" value="Topo_IA_core_domain"/>
</dbReference>
<dbReference type="Gene3D" id="3.40.50.140">
    <property type="match status" value="1"/>
</dbReference>
<organism evidence="3 4">
    <name type="scientific">Trichophyton equinum (strain ATCC MYA-4606 / CBS 127.97)</name>
    <name type="common">Horse ringworm fungus</name>
    <dbReference type="NCBI Taxonomy" id="559882"/>
    <lineage>
        <taxon>Eukaryota</taxon>
        <taxon>Fungi</taxon>
        <taxon>Dikarya</taxon>
        <taxon>Ascomycota</taxon>
        <taxon>Pezizomycotina</taxon>
        <taxon>Eurotiomycetes</taxon>
        <taxon>Eurotiomycetidae</taxon>
        <taxon>Onygenales</taxon>
        <taxon>Arthrodermataceae</taxon>
        <taxon>Trichophyton</taxon>
    </lineage>
</organism>
<gene>
    <name evidence="3" type="ORF">TEQG_05869</name>
</gene>
<dbReference type="PANTHER" id="PTHR11390:SF21">
    <property type="entry name" value="DNA TOPOISOMERASE 3-ALPHA"/>
    <property type="match status" value="1"/>
</dbReference>
<dbReference type="GO" id="GO:0006265">
    <property type="term" value="P:DNA topological change"/>
    <property type="evidence" value="ECO:0007669"/>
    <property type="project" value="InterPro"/>
</dbReference>
<reference evidence="4" key="1">
    <citation type="journal article" date="2012" name="MBio">
        <title>Comparative genome analysis of Trichophyton rubrum and related dermatophytes reveals candidate genes involved in infection.</title>
        <authorList>
            <person name="Martinez D.A."/>
            <person name="Oliver B.G."/>
            <person name="Graeser Y."/>
            <person name="Goldberg J.M."/>
            <person name="Li W."/>
            <person name="Martinez-Rossi N.M."/>
            <person name="Monod M."/>
            <person name="Shelest E."/>
            <person name="Barton R.C."/>
            <person name="Birch E."/>
            <person name="Brakhage A.A."/>
            <person name="Chen Z."/>
            <person name="Gurr S.J."/>
            <person name="Heiman D."/>
            <person name="Heitman J."/>
            <person name="Kosti I."/>
            <person name="Rossi A."/>
            <person name="Saif S."/>
            <person name="Samalova M."/>
            <person name="Saunders C.W."/>
            <person name="Shea T."/>
            <person name="Summerbell R.C."/>
            <person name="Xu J."/>
            <person name="Young S."/>
            <person name="Zeng Q."/>
            <person name="Birren B.W."/>
            <person name="Cuomo C.A."/>
            <person name="White T.C."/>
        </authorList>
    </citation>
    <scope>NUCLEOTIDE SEQUENCE [LARGE SCALE GENOMIC DNA]</scope>
    <source>
        <strain evidence="4">ATCC MYA-4606 / CBS 127.97</strain>
    </source>
</reference>
<dbReference type="InterPro" id="IPR000380">
    <property type="entry name" value="Topo_IA"/>
</dbReference>
<proteinExistence type="inferred from homology"/>
<dbReference type="GO" id="GO:0006281">
    <property type="term" value="P:DNA repair"/>
    <property type="evidence" value="ECO:0007669"/>
    <property type="project" value="TreeGrafter"/>
</dbReference>
<keyword evidence="1" id="KW-0799">Topoisomerase</keyword>
<accession>F2PYM9</accession>
<keyword evidence="1" id="KW-0238">DNA-binding</keyword>
<dbReference type="GO" id="GO:0003917">
    <property type="term" value="F:DNA topoisomerase type I (single strand cut, ATP-independent) activity"/>
    <property type="evidence" value="ECO:0007669"/>
    <property type="project" value="UniProtKB-EC"/>
</dbReference>
<keyword evidence="1" id="KW-0413">Isomerase</keyword>
<dbReference type="GO" id="GO:0006310">
    <property type="term" value="P:DNA recombination"/>
    <property type="evidence" value="ECO:0007669"/>
    <property type="project" value="TreeGrafter"/>
</dbReference>
<evidence type="ECO:0000256" key="1">
    <source>
        <dbReference type="RuleBase" id="RU362092"/>
    </source>
</evidence>
<keyword evidence="2" id="KW-0812">Transmembrane</keyword>
<evidence type="ECO:0000313" key="3">
    <source>
        <dbReference type="EMBL" id="EGE07036.1"/>
    </source>
</evidence>
<dbReference type="Proteomes" id="UP000009169">
    <property type="component" value="Unassembled WGS sequence"/>
</dbReference>
<dbReference type="HOGENOM" id="CLU_1866541_0_0_1"/>
<keyword evidence="4" id="KW-1185">Reference proteome</keyword>
<dbReference type="eggNOG" id="KOG1956">
    <property type="taxonomic scope" value="Eukaryota"/>
</dbReference>
<keyword evidence="2" id="KW-1133">Transmembrane helix</keyword>
<feature type="transmembrane region" description="Helical" evidence="2">
    <location>
        <begin position="83"/>
        <end position="104"/>
    </location>
</feature>
<name>F2PYM9_TRIEC</name>
<sequence>MGVRTVLCVAEKPSIAKAIANHLGDRVMTHNIQGNPYVKNYEFDYTFLQWGHCSVTMTSVLGHLLSHDFEPRYKSWTSCDPSVLFNAHIEVLLIVIASLLQIILSNTLAGPMYSLFGPIATVKQHKRTMLWVVLVAQ</sequence>
<dbReference type="GO" id="GO:0031422">
    <property type="term" value="C:RecQ family helicase-topoisomerase III complex"/>
    <property type="evidence" value="ECO:0007669"/>
    <property type="project" value="TreeGrafter"/>
</dbReference>
<protein>
    <recommendedName>
        <fullName evidence="1">DNA topoisomerase</fullName>
        <ecNumber evidence="1">5.6.2.1</ecNumber>
    </recommendedName>
</protein>
<comment type="function">
    <text evidence="1">Introduces a single-strand break via transesterification at a target site in duplex DNA. Releases the supercoiling and torsional tension of DNA introduced during the DNA replication and transcription by transiently cleaving and rejoining one strand of the DNA duplex. The scissile phosphodiester is attacked by the catalytic tyrosine of the enzyme, resulting in the formation of a DNA-(5'-phosphotyrosyl)-enzyme intermediate and the expulsion of a 3'-OH DNA strand.</text>
</comment>
<keyword evidence="2" id="KW-0472">Membrane</keyword>
<dbReference type="EMBL" id="DS995754">
    <property type="protein sequence ID" value="EGE07036.1"/>
    <property type="molecule type" value="Genomic_DNA"/>
</dbReference>
<dbReference type="EC" id="5.6.2.1" evidence="1"/>
<evidence type="ECO:0000313" key="4">
    <source>
        <dbReference type="Proteomes" id="UP000009169"/>
    </source>
</evidence>
<dbReference type="PANTHER" id="PTHR11390">
    <property type="entry name" value="PROKARYOTIC DNA TOPOISOMERASE"/>
    <property type="match status" value="1"/>
</dbReference>